<gene>
    <name evidence="1" type="ORF">DFH07DRAFT_490952</name>
</gene>
<reference evidence="1" key="1">
    <citation type="submission" date="2023-03" db="EMBL/GenBank/DDBJ databases">
        <title>Massive genome expansion in bonnet fungi (Mycena s.s.) driven by repeated elements and novel gene families across ecological guilds.</title>
        <authorList>
            <consortium name="Lawrence Berkeley National Laboratory"/>
            <person name="Harder C.B."/>
            <person name="Miyauchi S."/>
            <person name="Viragh M."/>
            <person name="Kuo A."/>
            <person name="Thoen E."/>
            <person name="Andreopoulos B."/>
            <person name="Lu D."/>
            <person name="Skrede I."/>
            <person name="Drula E."/>
            <person name="Henrissat B."/>
            <person name="Morin E."/>
            <person name="Kohler A."/>
            <person name="Barry K."/>
            <person name="LaButti K."/>
            <person name="Morin E."/>
            <person name="Salamov A."/>
            <person name="Lipzen A."/>
            <person name="Mereny Z."/>
            <person name="Hegedus B."/>
            <person name="Baldrian P."/>
            <person name="Stursova M."/>
            <person name="Weitz H."/>
            <person name="Taylor A."/>
            <person name="Grigoriev I.V."/>
            <person name="Nagy L.G."/>
            <person name="Martin F."/>
            <person name="Kauserud H."/>
        </authorList>
    </citation>
    <scope>NUCLEOTIDE SEQUENCE</scope>
    <source>
        <strain evidence="1">CBHHK188m</strain>
    </source>
</reference>
<sequence>MSTPHPPLLPRVVPSLLDVVAVLILLGDQPEYWGVFGLICIMLEGTARCMRRRRRFSAIVLTVWTPCILPLPPPHRIKPGAALEAGLVNGDPRSDPIFRRRILEHEQHIARTRVPSRVSTGRRGFSVRTVVGGCSSLASRRPRRDWAGVIRRHHGTTEDPAQRSGFEHPWNMLKTF</sequence>
<comment type="caution">
    <text evidence="1">The sequence shown here is derived from an EMBL/GenBank/DDBJ whole genome shotgun (WGS) entry which is preliminary data.</text>
</comment>
<protein>
    <submittedName>
        <fullName evidence="1">Uncharacterized protein</fullName>
    </submittedName>
</protein>
<proteinExistence type="predicted"/>
<name>A0AAD7J220_9AGAR</name>
<dbReference type="AlphaFoldDB" id="A0AAD7J220"/>
<evidence type="ECO:0000313" key="2">
    <source>
        <dbReference type="Proteomes" id="UP001215280"/>
    </source>
</evidence>
<accession>A0AAD7J220</accession>
<organism evidence="1 2">
    <name type="scientific">Mycena maculata</name>
    <dbReference type="NCBI Taxonomy" id="230809"/>
    <lineage>
        <taxon>Eukaryota</taxon>
        <taxon>Fungi</taxon>
        <taxon>Dikarya</taxon>
        <taxon>Basidiomycota</taxon>
        <taxon>Agaricomycotina</taxon>
        <taxon>Agaricomycetes</taxon>
        <taxon>Agaricomycetidae</taxon>
        <taxon>Agaricales</taxon>
        <taxon>Marasmiineae</taxon>
        <taxon>Mycenaceae</taxon>
        <taxon>Mycena</taxon>
    </lineage>
</organism>
<keyword evidence="2" id="KW-1185">Reference proteome</keyword>
<dbReference type="EMBL" id="JARJLG010000064">
    <property type="protein sequence ID" value="KAJ7755320.1"/>
    <property type="molecule type" value="Genomic_DNA"/>
</dbReference>
<evidence type="ECO:0000313" key="1">
    <source>
        <dbReference type="EMBL" id="KAJ7755320.1"/>
    </source>
</evidence>
<dbReference type="Proteomes" id="UP001215280">
    <property type="component" value="Unassembled WGS sequence"/>
</dbReference>